<evidence type="ECO:0000259" key="3">
    <source>
        <dbReference type="PROSITE" id="PS51371"/>
    </source>
</evidence>
<dbReference type="EMBL" id="PFOD01000049">
    <property type="protein sequence ID" value="PIZ65440.1"/>
    <property type="molecule type" value="Genomic_DNA"/>
</dbReference>
<protein>
    <recommendedName>
        <fullName evidence="3">CBS domain-containing protein</fullName>
    </recommendedName>
</protein>
<dbReference type="InterPro" id="IPR051257">
    <property type="entry name" value="Diverse_CBS-Domain"/>
</dbReference>
<dbReference type="InterPro" id="IPR000644">
    <property type="entry name" value="CBS_dom"/>
</dbReference>
<dbReference type="CDD" id="cd02205">
    <property type="entry name" value="CBS_pair_SF"/>
    <property type="match status" value="2"/>
</dbReference>
<sequence>MKHIKKILKTEGIIKAHPNDTLSSVLSKLTSSHDAAFIFDDKNVFQGVINPYYTLIKSSSYDGSTKVEHALFHPPHVKEEDTIGRIVQLMNESKIHYLPVFNNKDIFLGITSARRILKYMQNMDLSKATIGSIAHTQKGLVITVLPLDPVSKAQKLFKDYKTSKIVMVDKNNKLKGIVSHYDLIPYLMAPANKPHRGDRGEKSKASFRETPVKNYAKTTVLTMSKNQMISDAIEKILTLEIGSIILIDTEDHPIGTVTTRDILDLLRPDKRKKKVIVSTKHLSKKYQVTFDGFVRYVTQHLQTSEVANEINLIFNEEKNGSLFEVRVHIIMEKGD</sequence>
<dbReference type="SUPFAM" id="SSF54631">
    <property type="entry name" value="CBS-domain pair"/>
    <property type="match status" value="2"/>
</dbReference>
<dbReference type="Proteomes" id="UP000230027">
    <property type="component" value="Unassembled WGS sequence"/>
</dbReference>
<organism evidence="4 5">
    <name type="scientific">Candidatus Roizmanbacteria bacterium CG_4_10_14_0_2_um_filter_36_9</name>
    <dbReference type="NCBI Taxonomy" id="1974823"/>
    <lineage>
        <taxon>Bacteria</taxon>
        <taxon>Candidatus Roizmaniibacteriota</taxon>
    </lineage>
</organism>
<dbReference type="InterPro" id="IPR046342">
    <property type="entry name" value="CBS_dom_sf"/>
</dbReference>
<gene>
    <name evidence="4" type="ORF">COY14_02385</name>
</gene>
<proteinExistence type="predicted"/>
<dbReference type="PANTHER" id="PTHR43080:SF2">
    <property type="entry name" value="CBS DOMAIN-CONTAINING PROTEIN"/>
    <property type="match status" value="1"/>
</dbReference>
<name>A0A2M7U475_9BACT</name>
<dbReference type="SMART" id="SM00116">
    <property type="entry name" value="CBS"/>
    <property type="match status" value="3"/>
</dbReference>
<dbReference type="PANTHER" id="PTHR43080">
    <property type="entry name" value="CBS DOMAIN-CONTAINING PROTEIN CBSX3, MITOCHONDRIAL"/>
    <property type="match status" value="1"/>
</dbReference>
<dbReference type="AlphaFoldDB" id="A0A2M7U475"/>
<evidence type="ECO:0000313" key="4">
    <source>
        <dbReference type="EMBL" id="PIZ65440.1"/>
    </source>
</evidence>
<keyword evidence="1 2" id="KW-0129">CBS domain</keyword>
<reference evidence="5" key="1">
    <citation type="submission" date="2017-09" db="EMBL/GenBank/DDBJ databases">
        <title>Depth-based differentiation of microbial function through sediment-hosted aquifers and enrichment of novel symbionts in the deep terrestrial subsurface.</title>
        <authorList>
            <person name="Probst A.J."/>
            <person name="Ladd B."/>
            <person name="Jarett J.K."/>
            <person name="Geller-Mcgrath D.E."/>
            <person name="Sieber C.M.K."/>
            <person name="Emerson J.B."/>
            <person name="Anantharaman K."/>
            <person name="Thomas B.C."/>
            <person name="Malmstrom R."/>
            <person name="Stieglmeier M."/>
            <person name="Klingl A."/>
            <person name="Woyke T."/>
            <person name="Ryan C.M."/>
            <person name="Banfield J.F."/>
        </authorList>
    </citation>
    <scope>NUCLEOTIDE SEQUENCE [LARGE SCALE GENOMIC DNA]</scope>
</reference>
<feature type="domain" description="CBS" evidence="3">
    <location>
        <begin position="216"/>
        <end position="273"/>
    </location>
</feature>
<evidence type="ECO:0000256" key="1">
    <source>
        <dbReference type="ARBA" id="ARBA00023122"/>
    </source>
</evidence>
<dbReference type="PROSITE" id="PS51371">
    <property type="entry name" value="CBS"/>
    <property type="match status" value="3"/>
</dbReference>
<accession>A0A2M7U475</accession>
<evidence type="ECO:0000256" key="2">
    <source>
        <dbReference type="PROSITE-ProRule" id="PRU00703"/>
    </source>
</evidence>
<feature type="non-terminal residue" evidence="4">
    <location>
        <position position="335"/>
    </location>
</feature>
<dbReference type="Gene3D" id="3.10.580.10">
    <property type="entry name" value="CBS-domain"/>
    <property type="match status" value="2"/>
</dbReference>
<evidence type="ECO:0000313" key="5">
    <source>
        <dbReference type="Proteomes" id="UP000230027"/>
    </source>
</evidence>
<feature type="domain" description="CBS" evidence="3">
    <location>
        <begin position="70"/>
        <end position="126"/>
    </location>
</feature>
<comment type="caution">
    <text evidence="4">The sequence shown here is derived from an EMBL/GenBank/DDBJ whole genome shotgun (WGS) entry which is preliminary data.</text>
</comment>
<feature type="domain" description="CBS" evidence="3">
    <location>
        <begin position="136"/>
        <end position="194"/>
    </location>
</feature>
<dbReference type="Pfam" id="PF00571">
    <property type="entry name" value="CBS"/>
    <property type="match status" value="3"/>
</dbReference>